<proteinExistence type="predicted"/>
<dbReference type="PROSITE" id="PS50005">
    <property type="entry name" value="TPR"/>
    <property type="match status" value="1"/>
</dbReference>
<keyword evidence="2" id="KW-1133">Transmembrane helix</keyword>
<dbReference type="Pfam" id="PF13414">
    <property type="entry name" value="TPR_11"/>
    <property type="match status" value="1"/>
</dbReference>
<dbReference type="EMBL" id="DSRU01000408">
    <property type="protein sequence ID" value="HFN01424.1"/>
    <property type="molecule type" value="Genomic_DNA"/>
</dbReference>
<feature type="transmembrane region" description="Helical" evidence="2">
    <location>
        <begin position="199"/>
        <end position="219"/>
    </location>
</feature>
<dbReference type="Gene3D" id="1.25.40.10">
    <property type="entry name" value="Tetratricopeptide repeat domain"/>
    <property type="match status" value="1"/>
</dbReference>
<gene>
    <name evidence="3" type="ORF">ENR64_27500</name>
</gene>
<dbReference type="AlphaFoldDB" id="A0A7C3KIJ9"/>
<evidence type="ECO:0000313" key="3">
    <source>
        <dbReference type="EMBL" id="HFN01424.1"/>
    </source>
</evidence>
<feature type="transmembrane region" description="Helical" evidence="2">
    <location>
        <begin position="126"/>
        <end position="146"/>
    </location>
</feature>
<feature type="repeat" description="TPR" evidence="1">
    <location>
        <begin position="226"/>
        <end position="259"/>
    </location>
</feature>
<feature type="transmembrane region" description="Helical" evidence="2">
    <location>
        <begin position="158"/>
        <end position="178"/>
    </location>
</feature>
<protein>
    <submittedName>
        <fullName evidence="3">Tetratricopeptide repeat protein</fullName>
    </submittedName>
</protein>
<reference evidence="3" key="1">
    <citation type="journal article" date="2020" name="mSystems">
        <title>Genome- and Community-Level Interaction Insights into Carbon Utilization and Element Cycling Functions of Hydrothermarchaeota in Hydrothermal Sediment.</title>
        <authorList>
            <person name="Zhou Z."/>
            <person name="Liu Y."/>
            <person name="Xu W."/>
            <person name="Pan J."/>
            <person name="Luo Z.H."/>
            <person name="Li M."/>
        </authorList>
    </citation>
    <scope>NUCLEOTIDE SEQUENCE [LARGE SCALE GENOMIC DNA]</scope>
    <source>
        <strain evidence="3">SpSt-418</strain>
    </source>
</reference>
<keyword evidence="1" id="KW-0802">TPR repeat</keyword>
<keyword evidence="2" id="KW-0812">Transmembrane</keyword>
<keyword evidence="2" id="KW-0472">Membrane</keyword>
<organism evidence="3">
    <name type="scientific">Oscillatoriales cyanobacterium SpSt-418</name>
    <dbReference type="NCBI Taxonomy" id="2282169"/>
    <lineage>
        <taxon>Bacteria</taxon>
        <taxon>Bacillati</taxon>
        <taxon>Cyanobacteriota</taxon>
        <taxon>Cyanophyceae</taxon>
        <taxon>Oscillatoriophycideae</taxon>
        <taxon>Oscillatoriales</taxon>
    </lineage>
</organism>
<dbReference type="InterPro" id="IPR019734">
    <property type="entry name" value="TPR_rpt"/>
</dbReference>
<dbReference type="SMART" id="SM00028">
    <property type="entry name" value="TPR"/>
    <property type="match status" value="3"/>
</dbReference>
<dbReference type="SUPFAM" id="SSF48452">
    <property type="entry name" value="TPR-like"/>
    <property type="match status" value="1"/>
</dbReference>
<name>A0A7C3KIJ9_9CYAN</name>
<evidence type="ECO:0000256" key="1">
    <source>
        <dbReference type="PROSITE-ProRule" id="PRU00339"/>
    </source>
</evidence>
<dbReference type="InterPro" id="IPR011990">
    <property type="entry name" value="TPR-like_helical_dom_sf"/>
</dbReference>
<evidence type="ECO:0000256" key="2">
    <source>
        <dbReference type="SAM" id="Phobius"/>
    </source>
</evidence>
<accession>A0A7C3KIJ9</accession>
<sequence>MAASRLRYAVKRYEGAIAALETQASLCNSSNSGGEADPCLLDAVLEVLAARDAVQIALVNRNHIALPGDLLRRVRELDQKLNQYHGLINQVVKLADWRDVLNPSRENWWWKLDLAKPAPLRDRLDPLWQGLSISFLTASASLLAALSTRFFRSGPDELGLSAILISSVITLLTAGGALTRGGRHAIEHLLTSLKVDKNLWDELVCLFSIFLLLVMGSFWQMLPLISQRYTAVGNQSLRAERLVDAREAYERAIQIDPDNTTAQLNLAKTYEKMPDMRKSAEHYEIAVRSGRLGQSDRLSTYNSLIALETRRRSFEQAETWLYECQSRMGHQLGECSTETIVKGYLLNKKFVEASALLISDRDKHIQYHTFGHYPPERRYQILVYLGQALLEQKNPAPAEQALRQAMQLFENKAPAHCLLAQVFEQRAEATQEKQAWEQCIAYGRLINAEEATWMNQARQRLAAIGDRNESL</sequence>
<comment type="caution">
    <text evidence="3">The sequence shown here is derived from an EMBL/GenBank/DDBJ whole genome shotgun (WGS) entry which is preliminary data.</text>
</comment>